<evidence type="ECO:0000313" key="7">
    <source>
        <dbReference type="EMBL" id="RWS15658.1"/>
    </source>
</evidence>
<dbReference type="SUPFAM" id="SSF56574">
    <property type="entry name" value="Serpins"/>
    <property type="match status" value="1"/>
</dbReference>
<dbReference type="AlphaFoldDB" id="A0A3S3PI09"/>
<evidence type="ECO:0000256" key="1">
    <source>
        <dbReference type="ARBA" id="ARBA00009500"/>
    </source>
</evidence>
<evidence type="ECO:0000256" key="3">
    <source>
        <dbReference type="ARBA" id="ARBA00022900"/>
    </source>
</evidence>
<keyword evidence="8" id="KW-1185">Reference proteome</keyword>
<dbReference type="CDD" id="cd00172">
    <property type="entry name" value="serpin"/>
    <property type="match status" value="1"/>
</dbReference>
<keyword evidence="2" id="KW-0646">Protease inhibitor</keyword>
<dbReference type="SMART" id="SM00093">
    <property type="entry name" value="SERPIN"/>
    <property type="match status" value="1"/>
</dbReference>
<proteinExistence type="inferred from homology"/>
<dbReference type="InterPro" id="IPR036186">
    <property type="entry name" value="Serpin_sf"/>
</dbReference>
<reference evidence="7 8" key="1">
    <citation type="journal article" date="2018" name="Gigascience">
        <title>Genomes of trombidid mites reveal novel predicted allergens and laterally-transferred genes associated with secondary metabolism.</title>
        <authorList>
            <person name="Dong X."/>
            <person name="Chaisiri K."/>
            <person name="Xia D."/>
            <person name="Armstrong S.D."/>
            <person name="Fang Y."/>
            <person name="Donnelly M.J."/>
            <person name="Kadowaki T."/>
            <person name="McGarry J.W."/>
            <person name="Darby A.C."/>
            <person name="Makepeace B.L."/>
        </authorList>
    </citation>
    <scope>NUCLEOTIDE SEQUENCE [LARGE SCALE GENOMIC DNA]</scope>
    <source>
        <strain evidence="7">UoL-WK</strain>
    </source>
</reference>
<dbReference type="Proteomes" id="UP000285301">
    <property type="component" value="Unassembled WGS sequence"/>
</dbReference>
<dbReference type="GO" id="GO:0004867">
    <property type="term" value="F:serine-type endopeptidase inhibitor activity"/>
    <property type="evidence" value="ECO:0007669"/>
    <property type="project" value="UniProtKB-KW"/>
</dbReference>
<protein>
    <recommendedName>
        <fullName evidence="6">Serpin domain-containing protein</fullName>
    </recommendedName>
</protein>
<evidence type="ECO:0000313" key="8">
    <source>
        <dbReference type="Proteomes" id="UP000285301"/>
    </source>
</evidence>
<dbReference type="EMBL" id="NCKU01000394">
    <property type="protein sequence ID" value="RWS15658.1"/>
    <property type="molecule type" value="Genomic_DNA"/>
</dbReference>
<accession>A0A3S3PI09</accession>
<dbReference type="InterPro" id="IPR000215">
    <property type="entry name" value="Serpin_fam"/>
</dbReference>
<dbReference type="InterPro" id="IPR042185">
    <property type="entry name" value="Serpin_sf_2"/>
</dbReference>
<comment type="caution">
    <text evidence="7">The sequence shown here is derived from an EMBL/GenBank/DDBJ whole genome shotgun (WGS) entry which is preliminary data.</text>
</comment>
<evidence type="ECO:0000256" key="4">
    <source>
        <dbReference type="ARBA" id="ARBA00023180"/>
    </source>
</evidence>
<dbReference type="PANTHER" id="PTHR11461:SF211">
    <property type="entry name" value="GH10112P-RELATED"/>
    <property type="match status" value="1"/>
</dbReference>
<dbReference type="PANTHER" id="PTHR11461">
    <property type="entry name" value="SERINE PROTEASE INHIBITOR, SERPIN"/>
    <property type="match status" value="1"/>
</dbReference>
<dbReference type="STRING" id="1965070.A0A3S3PI09"/>
<evidence type="ECO:0000256" key="2">
    <source>
        <dbReference type="ARBA" id="ARBA00022690"/>
    </source>
</evidence>
<dbReference type="Gene3D" id="2.30.39.10">
    <property type="entry name" value="Alpha-1-antitrypsin, domain 1"/>
    <property type="match status" value="1"/>
</dbReference>
<dbReference type="InterPro" id="IPR023796">
    <property type="entry name" value="Serpin_dom"/>
</dbReference>
<dbReference type="Pfam" id="PF00079">
    <property type="entry name" value="Serpin"/>
    <property type="match status" value="1"/>
</dbReference>
<name>A0A3S3PI09_9ACAR</name>
<organism evidence="7 8">
    <name type="scientific">Dinothrombium tinctorium</name>
    <dbReference type="NCBI Taxonomy" id="1965070"/>
    <lineage>
        <taxon>Eukaryota</taxon>
        <taxon>Metazoa</taxon>
        <taxon>Ecdysozoa</taxon>
        <taxon>Arthropoda</taxon>
        <taxon>Chelicerata</taxon>
        <taxon>Arachnida</taxon>
        <taxon>Acari</taxon>
        <taxon>Acariformes</taxon>
        <taxon>Trombidiformes</taxon>
        <taxon>Prostigmata</taxon>
        <taxon>Anystina</taxon>
        <taxon>Parasitengona</taxon>
        <taxon>Trombidioidea</taxon>
        <taxon>Trombidiidae</taxon>
        <taxon>Dinothrombium</taxon>
    </lineage>
</organism>
<keyword evidence="3" id="KW-0722">Serine protease inhibitor</keyword>
<comment type="similarity">
    <text evidence="1 5">Belongs to the serpin family.</text>
</comment>
<gene>
    <name evidence="7" type="ORF">B4U79_17210</name>
</gene>
<evidence type="ECO:0000259" key="6">
    <source>
        <dbReference type="SMART" id="SM00093"/>
    </source>
</evidence>
<dbReference type="PROSITE" id="PS00284">
    <property type="entry name" value="SERPIN"/>
    <property type="match status" value="1"/>
</dbReference>
<sequence length="399" mass="46269">MERSLMGHNLVESEFAVRLNKFATKFFNIINGAKNENFVFSPFTLANALGLTLIASRGDTRKEISEALQLDSRDEDLFHNDCGKVSDKRVQFHSKTITFLHQLLDVYVLIVNYSRKYELKLINKLLTCENEEPLEEFTKMARKFYGTNVERLDFNEKNAVSDINQWMKHQTNNKIDHIVDNFESTTKLVLINVMYFRTTFANRFEEKDIKITPFYNNGNKDQIKEVPMMSATKMQLNYRELSIDNVPVQIVELPFLGDISMFIILPRELNGLKSLSDTISYEELKPCFKKYQKQSVDICIPRFFCHSSIDLMEPLKQMGVKKAFEDGADFSGIHRNSNVKLSQAKHKTVFEMCNDEGEPIPEIDSMHFVPRFVANHPFLFVVRDTINNIPLLIGKILTF</sequence>
<dbReference type="GO" id="GO:0005615">
    <property type="term" value="C:extracellular space"/>
    <property type="evidence" value="ECO:0007669"/>
    <property type="project" value="InterPro"/>
</dbReference>
<feature type="domain" description="Serpin" evidence="6">
    <location>
        <begin position="24"/>
        <end position="399"/>
    </location>
</feature>
<evidence type="ECO:0000256" key="5">
    <source>
        <dbReference type="RuleBase" id="RU000411"/>
    </source>
</evidence>
<dbReference type="InterPro" id="IPR042178">
    <property type="entry name" value="Serpin_sf_1"/>
</dbReference>
<keyword evidence="4" id="KW-0325">Glycoprotein</keyword>
<dbReference type="Gene3D" id="3.30.497.10">
    <property type="entry name" value="Antithrombin, subunit I, domain 2"/>
    <property type="match status" value="1"/>
</dbReference>
<dbReference type="InterPro" id="IPR023795">
    <property type="entry name" value="Serpin_CS"/>
</dbReference>
<dbReference type="OrthoDB" id="47207at2759"/>